<accession>A0A0F9BH15</accession>
<reference evidence="1" key="1">
    <citation type="journal article" date="2015" name="Nature">
        <title>Complex archaea that bridge the gap between prokaryotes and eukaryotes.</title>
        <authorList>
            <person name="Spang A."/>
            <person name="Saw J.H."/>
            <person name="Jorgensen S.L."/>
            <person name="Zaremba-Niedzwiedzka K."/>
            <person name="Martijn J."/>
            <person name="Lind A.E."/>
            <person name="van Eijk R."/>
            <person name="Schleper C."/>
            <person name="Guy L."/>
            <person name="Ettema T.J."/>
        </authorList>
    </citation>
    <scope>NUCLEOTIDE SEQUENCE</scope>
</reference>
<protein>
    <submittedName>
        <fullName evidence="1">Uncharacterized protein</fullName>
    </submittedName>
</protein>
<sequence>MERHACELRRGGITAEAVEKELPFLGVLMKRESDVEAVLANRRFGRVS</sequence>
<proteinExistence type="predicted"/>
<organism evidence="1">
    <name type="scientific">marine sediment metagenome</name>
    <dbReference type="NCBI Taxonomy" id="412755"/>
    <lineage>
        <taxon>unclassified sequences</taxon>
        <taxon>metagenomes</taxon>
        <taxon>ecological metagenomes</taxon>
    </lineage>
</organism>
<comment type="caution">
    <text evidence="1">The sequence shown here is derived from an EMBL/GenBank/DDBJ whole genome shotgun (WGS) entry which is preliminary data.</text>
</comment>
<evidence type="ECO:0000313" key="1">
    <source>
        <dbReference type="EMBL" id="KKK83731.1"/>
    </source>
</evidence>
<dbReference type="AlphaFoldDB" id="A0A0F9BH15"/>
<dbReference type="EMBL" id="LAZR01052086">
    <property type="protein sequence ID" value="KKK83731.1"/>
    <property type="molecule type" value="Genomic_DNA"/>
</dbReference>
<gene>
    <name evidence="1" type="ORF">LCGC14_2790430</name>
</gene>
<name>A0A0F9BH15_9ZZZZ</name>